<dbReference type="SUPFAM" id="SSF52540">
    <property type="entry name" value="P-loop containing nucleoside triphosphate hydrolases"/>
    <property type="match status" value="1"/>
</dbReference>
<dbReference type="Pfam" id="PF08448">
    <property type="entry name" value="PAS_4"/>
    <property type="match status" value="1"/>
</dbReference>
<dbReference type="PROSITE" id="PS50110">
    <property type="entry name" value="RESPONSE_REGULATORY"/>
    <property type="match status" value="1"/>
</dbReference>
<dbReference type="PANTHER" id="PTHR32071:SF113">
    <property type="entry name" value="ALGINATE BIOSYNTHESIS TRANSCRIPTIONAL REGULATORY PROTEIN ALGB"/>
    <property type="match status" value="1"/>
</dbReference>
<evidence type="ECO:0000256" key="5">
    <source>
        <dbReference type="ARBA" id="ARBA00023163"/>
    </source>
</evidence>
<dbReference type="GO" id="GO:0005524">
    <property type="term" value="F:ATP binding"/>
    <property type="evidence" value="ECO:0007669"/>
    <property type="project" value="UniProtKB-KW"/>
</dbReference>
<dbReference type="InterPro" id="IPR003593">
    <property type="entry name" value="AAA+_ATPase"/>
</dbReference>
<evidence type="ECO:0000256" key="2">
    <source>
        <dbReference type="ARBA" id="ARBA00022840"/>
    </source>
</evidence>
<dbReference type="InterPro" id="IPR025943">
    <property type="entry name" value="Sigma_54_int_dom_ATP-bd_2"/>
</dbReference>
<dbReference type="PROSITE" id="PS00676">
    <property type="entry name" value="SIGMA54_INTERACT_2"/>
    <property type="match status" value="1"/>
</dbReference>
<name>A0A0B0EDM4_9BACT</name>
<dbReference type="AlphaFoldDB" id="A0A0B0EDM4"/>
<dbReference type="SMART" id="SM00448">
    <property type="entry name" value="REC"/>
    <property type="match status" value="1"/>
</dbReference>
<keyword evidence="3" id="KW-0805">Transcription regulation</keyword>
<dbReference type="PANTHER" id="PTHR32071">
    <property type="entry name" value="TRANSCRIPTIONAL REGULATORY PROTEIN"/>
    <property type="match status" value="1"/>
</dbReference>
<dbReference type="Pfam" id="PF00158">
    <property type="entry name" value="Sigma54_activat"/>
    <property type="match status" value="1"/>
</dbReference>
<dbReference type="Gene3D" id="1.10.10.60">
    <property type="entry name" value="Homeodomain-like"/>
    <property type="match status" value="1"/>
</dbReference>
<keyword evidence="1" id="KW-0547">Nucleotide-binding</keyword>
<dbReference type="PROSITE" id="PS00688">
    <property type="entry name" value="SIGMA54_INTERACT_3"/>
    <property type="match status" value="1"/>
</dbReference>
<dbReference type="SUPFAM" id="SSF46689">
    <property type="entry name" value="Homeodomain-like"/>
    <property type="match status" value="1"/>
</dbReference>
<dbReference type="InterPro" id="IPR025944">
    <property type="entry name" value="Sigma_54_int_dom_CS"/>
</dbReference>
<keyword evidence="5" id="KW-0804">Transcription</keyword>
<dbReference type="Gene3D" id="3.40.50.300">
    <property type="entry name" value="P-loop containing nucleotide triphosphate hydrolases"/>
    <property type="match status" value="1"/>
</dbReference>
<reference evidence="9 10" key="1">
    <citation type="submission" date="2014-10" db="EMBL/GenBank/DDBJ databases">
        <title>Draft genome of anammox bacterium scalindua brodae, obtained using differential coverage binning of sequence data from two enrichment reactors.</title>
        <authorList>
            <person name="Speth D.R."/>
            <person name="Russ L."/>
            <person name="Kartal B."/>
            <person name="Op den Camp H.J."/>
            <person name="Dutilh B.E."/>
            <person name="Jetten M.S."/>
        </authorList>
    </citation>
    <scope>NUCLEOTIDE SEQUENCE [LARGE SCALE GENOMIC DNA]</scope>
    <source>
        <strain evidence="9">RU1</strain>
    </source>
</reference>
<dbReference type="GO" id="GO:0006355">
    <property type="term" value="P:regulation of DNA-templated transcription"/>
    <property type="evidence" value="ECO:0007669"/>
    <property type="project" value="InterPro"/>
</dbReference>
<dbReference type="InterPro" id="IPR013656">
    <property type="entry name" value="PAS_4"/>
</dbReference>
<evidence type="ECO:0000256" key="1">
    <source>
        <dbReference type="ARBA" id="ARBA00022741"/>
    </source>
</evidence>
<feature type="domain" description="Response regulatory" evidence="8">
    <location>
        <begin position="3"/>
        <end position="117"/>
    </location>
</feature>
<dbReference type="Gene3D" id="3.30.450.20">
    <property type="entry name" value="PAS domain"/>
    <property type="match status" value="1"/>
</dbReference>
<keyword evidence="4" id="KW-0238">DNA-binding</keyword>
<dbReference type="SMART" id="SM00382">
    <property type="entry name" value="AAA"/>
    <property type="match status" value="1"/>
</dbReference>
<evidence type="ECO:0000313" key="9">
    <source>
        <dbReference type="EMBL" id="KHE91317.1"/>
    </source>
</evidence>
<comment type="caution">
    <text evidence="9">The sequence shown here is derived from an EMBL/GenBank/DDBJ whole genome shotgun (WGS) entry which is preliminary data.</text>
</comment>
<organism evidence="9 10">
    <name type="scientific">Candidatus Scalindua brodae</name>
    <dbReference type="NCBI Taxonomy" id="237368"/>
    <lineage>
        <taxon>Bacteria</taxon>
        <taxon>Pseudomonadati</taxon>
        <taxon>Planctomycetota</taxon>
        <taxon>Candidatus Brocadiia</taxon>
        <taxon>Candidatus Brocadiales</taxon>
        <taxon>Candidatus Scalinduaceae</taxon>
        <taxon>Candidatus Scalindua</taxon>
    </lineage>
</organism>
<dbReference type="GO" id="GO:0000160">
    <property type="term" value="P:phosphorelay signal transduction system"/>
    <property type="evidence" value="ECO:0007669"/>
    <property type="project" value="InterPro"/>
</dbReference>
<proteinExistence type="predicted"/>
<dbReference type="eggNOG" id="COG2204">
    <property type="taxonomic scope" value="Bacteria"/>
</dbReference>
<dbReference type="InterPro" id="IPR025662">
    <property type="entry name" value="Sigma_54_int_dom_ATP-bd_1"/>
</dbReference>
<evidence type="ECO:0000256" key="6">
    <source>
        <dbReference type="PROSITE-ProRule" id="PRU00169"/>
    </source>
</evidence>
<feature type="domain" description="Sigma-54 factor interaction" evidence="7">
    <location>
        <begin position="260"/>
        <end position="489"/>
    </location>
</feature>
<evidence type="ECO:0000256" key="4">
    <source>
        <dbReference type="ARBA" id="ARBA00023125"/>
    </source>
</evidence>
<dbReference type="InterPro" id="IPR002078">
    <property type="entry name" value="Sigma_54_int"/>
</dbReference>
<dbReference type="Pfam" id="PF00072">
    <property type="entry name" value="Response_reg"/>
    <property type="match status" value="1"/>
</dbReference>
<protein>
    <submittedName>
        <fullName evidence="9">Transcriptional regulator</fullName>
    </submittedName>
</protein>
<evidence type="ECO:0000256" key="3">
    <source>
        <dbReference type="ARBA" id="ARBA00023015"/>
    </source>
</evidence>
<dbReference type="PATRIC" id="fig|237368.3.peg.3243"/>
<dbReference type="PROSITE" id="PS50045">
    <property type="entry name" value="SIGMA54_INTERACT_4"/>
    <property type="match status" value="1"/>
</dbReference>
<evidence type="ECO:0000259" key="8">
    <source>
        <dbReference type="PROSITE" id="PS50110"/>
    </source>
</evidence>
<dbReference type="PROSITE" id="PS00675">
    <property type="entry name" value="SIGMA54_INTERACT_1"/>
    <property type="match status" value="1"/>
</dbReference>
<keyword evidence="6" id="KW-0597">Phosphoprotein</keyword>
<dbReference type="CDD" id="cd00009">
    <property type="entry name" value="AAA"/>
    <property type="match status" value="1"/>
</dbReference>
<dbReference type="EMBL" id="JRYO01000213">
    <property type="protein sequence ID" value="KHE91317.1"/>
    <property type="molecule type" value="Genomic_DNA"/>
</dbReference>
<dbReference type="Pfam" id="PF25601">
    <property type="entry name" value="AAA_lid_14"/>
    <property type="match status" value="1"/>
</dbReference>
<feature type="modified residue" description="4-aspartylphosphate" evidence="6">
    <location>
        <position position="52"/>
    </location>
</feature>
<dbReference type="PRINTS" id="PR01590">
    <property type="entry name" value="HTHFIS"/>
</dbReference>
<dbReference type="GO" id="GO:0043565">
    <property type="term" value="F:sequence-specific DNA binding"/>
    <property type="evidence" value="ECO:0007669"/>
    <property type="project" value="InterPro"/>
</dbReference>
<dbReference type="InterPro" id="IPR002197">
    <property type="entry name" value="HTH_Fis"/>
</dbReference>
<sequence length="566" mass="64053">MAKILIIDDEENVRFTFEDFFLDEGYEVATASDYGDALKMIDGSDIDLILADINLKGKSGIDILKEVKTRKLNCPVVMITAAPDFDTASDALRLGAFDYVSKPVQLDSLMHITKTAMKHKVLVDEKEKYRSNLEAIFKSVKDSIITVDKDLIIIEINEAAKIICRLSRDSVGKPFESLLTHCEGRCIDALAETVKGKKPIEIYHLECRHESCPPQVVTVNTYPLINNQGTFTGAVLVVRDETHLAVLEREMKERQRLHNIIGKSEKMQTIYSYVEDLADVQSTVLITGESGTGKELVAEALHYKGGRNHKPLVKVNCSALSDNLLESELFGHIKGSFTGAVKDRIGRFQMADGGTILLDEIGDMPSKIQVKLLRVLQEKTFERVGESTSIKVDVRVVACTNQDLREKIEKGEFREDLYYRLNVVEIRVPPLRERKEDIPFLIDHFVKKFNKNINKNILGISTDVQKVFMDYSWPGNVRELEHALEHAFILCHQKTITLKHLPPVFEDFFAIKTTLFKNVGVNEKLAIVQALEKAAGNKTMAARLLGISRRNIYRKIKDYKIETKKQ</sequence>
<dbReference type="InterPro" id="IPR058031">
    <property type="entry name" value="AAA_lid_NorR"/>
</dbReference>
<dbReference type="Pfam" id="PF02954">
    <property type="entry name" value="HTH_8"/>
    <property type="match status" value="1"/>
</dbReference>
<dbReference type="FunFam" id="3.40.50.300:FF:000006">
    <property type="entry name" value="DNA-binding transcriptional regulator NtrC"/>
    <property type="match status" value="1"/>
</dbReference>
<dbReference type="InterPro" id="IPR027417">
    <property type="entry name" value="P-loop_NTPase"/>
</dbReference>
<dbReference type="SUPFAM" id="SSF52172">
    <property type="entry name" value="CheY-like"/>
    <property type="match status" value="1"/>
</dbReference>
<dbReference type="InterPro" id="IPR001789">
    <property type="entry name" value="Sig_transdc_resp-reg_receiver"/>
</dbReference>
<dbReference type="InterPro" id="IPR009057">
    <property type="entry name" value="Homeodomain-like_sf"/>
</dbReference>
<dbReference type="InterPro" id="IPR011006">
    <property type="entry name" value="CheY-like_superfamily"/>
</dbReference>
<dbReference type="Gene3D" id="3.40.50.2300">
    <property type="match status" value="1"/>
</dbReference>
<dbReference type="Proteomes" id="UP000030652">
    <property type="component" value="Unassembled WGS sequence"/>
</dbReference>
<dbReference type="InterPro" id="IPR035965">
    <property type="entry name" value="PAS-like_dom_sf"/>
</dbReference>
<keyword evidence="2" id="KW-0067">ATP-binding</keyword>
<gene>
    <name evidence="9" type="ORF">SCABRO_02997</name>
</gene>
<evidence type="ECO:0000259" key="7">
    <source>
        <dbReference type="PROSITE" id="PS50045"/>
    </source>
</evidence>
<accession>A0A0B0EDM4</accession>
<evidence type="ECO:0000313" key="10">
    <source>
        <dbReference type="Proteomes" id="UP000030652"/>
    </source>
</evidence>
<dbReference type="SUPFAM" id="SSF55785">
    <property type="entry name" value="PYP-like sensor domain (PAS domain)"/>
    <property type="match status" value="1"/>
</dbReference>
<dbReference type="Gene3D" id="1.10.8.60">
    <property type="match status" value="1"/>
</dbReference>
<dbReference type="eggNOG" id="COG3829">
    <property type="taxonomic scope" value="Bacteria"/>
</dbReference>